<dbReference type="AlphaFoldDB" id="A0A2T4AL71"/>
<keyword evidence="3" id="KW-1185">Reference proteome</keyword>
<dbReference type="GeneID" id="36624330"/>
<reference evidence="2 3" key="1">
    <citation type="submission" date="2016-07" db="EMBL/GenBank/DDBJ databases">
        <title>Multiple horizontal gene transfer events from other fungi enriched the ability of initially mycotrophic Trichoderma (Ascomycota) to feed on dead plant biomass.</title>
        <authorList>
            <consortium name="DOE Joint Genome Institute"/>
            <person name="Aerts A."/>
            <person name="Atanasova L."/>
            <person name="Chenthamara K."/>
            <person name="Zhang J."/>
            <person name="Grujic M."/>
            <person name="Henrissat B."/>
            <person name="Kuo A."/>
            <person name="Salamov A."/>
            <person name="Lipzen A."/>
            <person name="Labutti K."/>
            <person name="Barry K."/>
            <person name="Miao Y."/>
            <person name="Rahimi M.J."/>
            <person name="Shen Q."/>
            <person name="Grigoriev I.V."/>
            <person name="Kubicek C.P."/>
            <person name="Druzhinina I.S."/>
        </authorList>
    </citation>
    <scope>NUCLEOTIDE SEQUENCE [LARGE SCALE GENOMIC DNA]</scope>
    <source>
        <strain evidence="2 3">CBS 226.95</strain>
    </source>
</reference>
<dbReference type="RefSeq" id="XP_024777493.1">
    <property type="nucleotide sequence ID" value="XM_024915761.1"/>
</dbReference>
<evidence type="ECO:0000313" key="3">
    <source>
        <dbReference type="Proteomes" id="UP000241690"/>
    </source>
</evidence>
<accession>A0A2T4AL71</accession>
<organism evidence="2 3">
    <name type="scientific">Trichoderma harzianum CBS 226.95</name>
    <dbReference type="NCBI Taxonomy" id="983964"/>
    <lineage>
        <taxon>Eukaryota</taxon>
        <taxon>Fungi</taxon>
        <taxon>Dikarya</taxon>
        <taxon>Ascomycota</taxon>
        <taxon>Pezizomycotina</taxon>
        <taxon>Sordariomycetes</taxon>
        <taxon>Hypocreomycetidae</taxon>
        <taxon>Hypocreales</taxon>
        <taxon>Hypocreaceae</taxon>
        <taxon>Trichoderma</taxon>
    </lineage>
</organism>
<dbReference type="Proteomes" id="UP000241690">
    <property type="component" value="Unassembled WGS sequence"/>
</dbReference>
<gene>
    <name evidence="2" type="ORF">M431DRAFT_479374</name>
</gene>
<evidence type="ECO:0000256" key="1">
    <source>
        <dbReference type="SAM" id="MobiDB-lite"/>
    </source>
</evidence>
<dbReference type="EMBL" id="KZ679677">
    <property type="protein sequence ID" value="PTB57816.1"/>
    <property type="molecule type" value="Genomic_DNA"/>
</dbReference>
<feature type="region of interest" description="Disordered" evidence="1">
    <location>
        <begin position="40"/>
        <end position="72"/>
    </location>
</feature>
<evidence type="ECO:0000313" key="2">
    <source>
        <dbReference type="EMBL" id="PTB57816.1"/>
    </source>
</evidence>
<sequence>MHGLARTPHNLRTPLPLRVTIAASHGHPLRSARALEWEGEGHGLPLPFSSPGSTGDQSKTAGKKGDSGKKVADGGWGGWATRVCALANALPLPISRHDISISIYSYAARSQALERNGLEDALPVPMWSWVPGKEDPRSPVGHGLAWHGMAWAMGMRHVYDQMPQSMYQRRLVFHPVVSQIIFFLYKSNSLRRIVDNKPAVSPVASGQPTPISLHSYALTDARPGRLDKQQRQQQQLPIIRVHDAIGAPWTVSECEADLQAAALYCCKSAPWLAGWLVACMRTVSFGCCLFITQAYSLAEHSVQNAIGMSHSNTGDEGGDEGEEKGTATMNAAAQGAQNNPKFQIMNCHLWHHQHLSRDLVPAGVAQRLQNDSAGIMKKTSALKRGNGRETLAMQAGNTGPSSPGNRQASWSRLTGQFIHETGCAASYWAYGLSGRGTGRNCLISFAAAEGVWNEDIGYKSYPSAIGETRHLAHSGTLAEKNTYMYEMYRLSALCLAAHAAGADRGFGEGGMSFRVTVTATNGLPLEKTHAIYTLMLLVCACAFVRDAGSMQCGAVRCGASYQQLHAGSQRATRAEP</sequence>
<protein>
    <submittedName>
        <fullName evidence="2">Uncharacterized protein</fullName>
    </submittedName>
</protein>
<feature type="compositionally biased region" description="Basic and acidic residues" evidence="1">
    <location>
        <begin position="63"/>
        <end position="72"/>
    </location>
</feature>
<feature type="compositionally biased region" description="Polar residues" evidence="1">
    <location>
        <begin position="50"/>
        <end position="60"/>
    </location>
</feature>
<name>A0A2T4AL71_TRIHA</name>
<proteinExistence type="predicted"/>